<dbReference type="Pfam" id="PF01593">
    <property type="entry name" value="Amino_oxidase"/>
    <property type="match status" value="1"/>
</dbReference>
<reference evidence="2" key="1">
    <citation type="submission" date="2020-05" db="EMBL/GenBank/DDBJ databases">
        <authorList>
            <person name="Chiriac C."/>
            <person name="Salcher M."/>
            <person name="Ghai R."/>
            <person name="Kavagutti S V."/>
        </authorList>
    </citation>
    <scope>NUCLEOTIDE SEQUENCE</scope>
</reference>
<feature type="domain" description="Amine oxidase" evidence="1">
    <location>
        <begin position="10"/>
        <end position="283"/>
    </location>
</feature>
<gene>
    <name evidence="2" type="ORF">UFOPK3547_00659</name>
</gene>
<dbReference type="InterPro" id="IPR036188">
    <property type="entry name" value="FAD/NAD-bd_sf"/>
</dbReference>
<dbReference type="InterPro" id="IPR002937">
    <property type="entry name" value="Amino_oxidase"/>
</dbReference>
<dbReference type="InterPro" id="IPR050464">
    <property type="entry name" value="Zeta_carotene_desat/Oxidored"/>
</dbReference>
<dbReference type="EMBL" id="CAESAN010000043">
    <property type="protein sequence ID" value="CAB4341986.1"/>
    <property type="molecule type" value="Genomic_DNA"/>
</dbReference>
<evidence type="ECO:0000313" key="2">
    <source>
        <dbReference type="EMBL" id="CAB4341986.1"/>
    </source>
</evidence>
<dbReference type="FunFam" id="1.10.405.20:FF:000001">
    <property type="entry name" value="Amine oxidase"/>
    <property type="match status" value="1"/>
</dbReference>
<dbReference type="PANTHER" id="PTHR42923:SF17">
    <property type="entry name" value="AMINE OXIDASE DOMAIN-CONTAINING PROTEIN"/>
    <property type="match status" value="1"/>
</dbReference>
<dbReference type="Gene3D" id="1.10.405.20">
    <property type="match status" value="1"/>
</dbReference>
<dbReference type="AlphaFoldDB" id="A0A6J5ZKT0"/>
<dbReference type="PANTHER" id="PTHR42923">
    <property type="entry name" value="PROTOPORPHYRINOGEN OXIDASE"/>
    <property type="match status" value="1"/>
</dbReference>
<protein>
    <submittedName>
        <fullName evidence="2">Unannotated protein</fullName>
    </submittedName>
</protein>
<accession>A0A6J5ZKT0</accession>
<evidence type="ECO:0000259" key="1">
    <source>
        <dbReference type="Pfam" id="PF01593"/>
    </source>
</evidence>
<name>A0A6J5ZKT0_9ZZZZ</name>
<organism evidence="2">
    <name type="scientific">freshwater metagenome</name>
    <dbReference type="NCBI Taxonomy" id="449393"/>
    <lineage>
        <taxon>unclassified sequences</taxon>
        <taxon>metagenomes</taxon>
        <taxon>ecological metagenomes</taxon>
    </lineage>
</organism>
<proteinExistence type="predicted"/>
<dbReference type="GO" id="GO:0016491">
    <property type="term" value="F:oxidoreductase activity"/>
    <property type="evidence" value="ECO:0007669"/>
    <property type="project" value="InterPro"/>
</dbReference>
<sequence length="416" mass="46291">MKLAIVGTGVAGLYCAHLLDEAHEVTLFEADPRPGGHVNTVEFEHAGERHAIDTGFIVHNDRNYPLLTSLFRELGVATQPSEMSFSVSDQRSGLEYKPSNLNSLFAQRRNIARPAFYSLISDIVRFNRAGRRLVAQPDDDGSQSLEQFIAQLGLSRAFRDHFLVPFGASVWSADPSSFLQFPARSYLRFMDNHGLLGLTGHPQWRTITGGSQRYVDALLARFSGQLRCSTPVERLSRLDNGRVDVAFSGGREEFDGVIVAAHADQALSLLAEPTPSERELLGAIRFQPNRATLHTDDRLLPREHRARAAWNYFVPTESSGRATLSYSMNRLQAIDSEHQFIVTLNSDERIDPERVIASFDYSHPVYDGPSVAARARIAELQGTGNIYYAGAYWEDGFHEDGARSAAQVAARLMERP</sequence>
<dbReference type="Gene3D" id="3.50.50.60">
    <property type="entry name" value="FAD/NAD(P)-binding domain"/>
    <property type="match status" value="1"/>
</dbReference>
<dbReference type="Gene3D" id="3.30.70.1990">
    <property type="match status" value="1"/>
</dbReference>
<dbReference type="SUPFAM" id="SSF51905">
    <property type="entry name" value="FAD/NAD(P)-binding domain"/>
    <property type="match status" value="1"/>
</dbReference>